<dbReference type="EMBL" id="LN890655">
    <property type="protein sequence ID" value="CUS05159.2"/>
    <property type="molecule type" value="Genomic_DNA"/>
</dbReference>
<reference evidence="2" key="1">
    <citation type="submission" date="2016-01" db="EMBL/GenBank/DDBJ databases">
        <authorList>
            <person name="Mcilroy J.S."/>
            <person name="Karst M S."/>
            <person name="Albertsen M."/>
        </authorList>
    </citation>
    <scope>NUCLEOTIDE SEQUENCE</scope>
    <source>
        <strain evidence="2">Cfx-K</strain>
    </source>
</reference>
<evidence type="ECO:0008006" key="4">
    <source>
        <dbReference type="Google" id="ProtNLM"/>
    </source>
</evidence>
<dbReference type="Proteomes" id="UP000215027">
    <property type="component" value="Chromosome I"/>
</dbReference>
<name>A0A160T6J1_9CHLR</name>
<evidence type="ECO:0000313" key="2">
    <source>
        <dbReference type="EMBL" id="CUS05159.2"/>
    </source>
</evidence>
<evidence type="ECO:0000313" key="3">
    <source>
        <dbReference type="Proteomes" id="UP000215027"/>
    </source>
</evidence>
<keyword evidence="1" id="KW-0175">Coiled coil</keyword>
<dbReference type="OrthoDB" id="1690557at2"/>
<organism evidence="2 3">
    <name type="scientific">Candidatus Promineifilum breve</name>
    <dbReference type="NCBI Taxonomy" id="1806508"/>
    <lineage>
        <taxon>Bacteria</taxon>
        <taxon>Bacillati</taxon>
        <taxon>Chloroflexota</taxon>
        <taxon>Ardenticatenia</taxon>
        <taxon>Candidatus Promineifilales</taxon>
        <taxon>Candidatus Promineifilaceae</taxon>
        <taxon>Candidatus Promineifilum</taxon>
    </lineage>
</organism>
<keyword evidence="3" id="KW-1185">Reference proteome</keyword>
<gene>
    <name evidence="2" type="ORF">CFX0092_A3281</name>
</gene>
<dbReference type="KEGG" id="pbf:CFX0092_A3281"/>
<evidence type="ECO:0000256" key="1">
    <source>
        <dbReference type="SAM" id="Coils"/>
    </source>
</evidence>
<dbReference type="AlphaFoldDB" id="A0A160T6J1"/>
<proteinExistence type="predicted"/>
<sequence>MDIQHLVDNLEQALNESTRIPLSAFLLVNEEKVYSLLDQMRVAVPEEIKRAGRIEAEKDRILAQAKEEAERIRELARQEAGELVKRDAIVNAAQNRAENIVERARRDSEALRQDADVYIMEVLNRLEEDLTRTLTVVHNGLQKVEHERQAAMQAAAMESVEPARPAR</sequence>
<protein>
    <recommendedName>
        <fullName evidence="4">ATPase</fullName>
    </recommendedName>
</protein>
<feature type="coiled-coil region" evidence="1">
    <location>
        <begin position="58"/>
        <end position="114"/>
    </location>
</feature>
<accession>A0A160T6J1</accession>
<dbReference type="RefSeq" id="WP_095044406.1">
    <property type="nucleotide sequence ID" value="NZ_LN890655.1"/>
</dbReference>